<dbReference type="RefSeq" id="WP_307413725.1">
    <property type="nucleotide sequence ID" value="NZ_JAUSTW010000014.1"/>
</dbReference>
<dbReference type="InterPro" id="IPR007822">
    <property type="entry name" value="LANC-like"/>
</dbReference>
<evidence type="ECO:0000313" key="2">
    <source>
        <dbReference type="Proteomes" id="UP001224122"/>
    </source>
</evidence>
<dbReference type="SUPFAM" id="SSF158745">
    <property type="entry name" value="LanC-like"/>
    <property type="match status" value="1"/>
</dbReference>
<dbReference type="EMBL" id="JAUSTW010000014">
    <property type="protein sequence ID" value="MDQ0201956.1"/>
    <property type="molecule type" value="Genomic_DNA"/>
</dbReference>
<dbReference type="Pfam" id="PF05147">
    <property type="entry name" value="LANC_like"/>
    <property type="match status" value="1"/>
</dbReference>
<dbReference type="SMART" id="SM01260">
    <property type="entry name" value="LANC_like"/>
    <property type="match status" value="1"/>
</dbReference>
<dbReference type="PRINTS" id="PR01950">
    <property type="entry name" value="LANCSUPER"/>
</dbReference>
<accession>A0ABT9Y2I0</accession>
<comment type="caution">
    <text evidence="1">The sequence shown here is derived from an EMBL/GenBank/DDBJ whole genome shotgun (WGS) entry which is preliminary data.</text>
</comment>
<dbReference type="Gene3D" id="1.50.10.10">
    <property type="match status" value="1"/>
</dbReference>
<dbReference type="PANTHER" id="PTHR12736:SF7">
    <property type="entry name" value="LANC-LIKE PROTEIN 3"/>
    <property type="match status" value="1"/>
</dbReference>
<gene>
    <name evidence="1" type="ORF">J2S10_005167</name>
</gene>
<keyword evidence="2" id="KW-1185">Reference proteome</keyword>
<sequence length="402" mass="44625">MTDDQEEGGIFLSGHTNIAKNDLIQDVLRWTDSSESWFTSGLITAPTCSVNYGTAGIAYALYRIATIKNDSRLLSLADLWSMRAKSNMGYEGAFYSTKLDLTPKTVGHISPYHTASGVFAVRALISKAMGDITSLQESVNGFISASNAPCEKLDLTLGKSSTLIASSLLLDTIKDSNLHVRSSLMQLGNQTMNDIWDQINCLQHISKEEKVSFLGIAHGWAGLLYTTMRWCQTSGQRMPDQMEDRLRQLAEFAEPTGRGVHWLRKHNIKRNRSDDYMSGWCNGSTGFVYLWTRAHKMLGDDAYLELAEKAAWNTLEEPSTISNLCCGIAGQAYALLNLYKYTNQTVWLHRAEEMANRAAIGIRSTSFSKASLYKGEVGVAVLVADMSNPDLSSMPFFEQEGW</sequence>
<organism evidence="1 2">
    <name type="scientific">Neobacillus ginsengisoli</name>
    <dbReference type="NCBI Taxonomy" id="904295"/>
    <lineage>
        <taxon>Bacteria</taxon>
        <taxon>Bacillati</taxon>
        <taxon>Bacillota</taxon>
        <taxon>Bacilli</taxon>
        <taxon>Bacillales</taxon>
        <taxon>Bacillaceae</taxon>
        <taxon>Neobacillus</taxon>
    </lineage>
</organism>
<evidence type="ECO:0000313" key="1">
    <source>
        <dbReference type="EMBL" id="MDQ0201956.1"/>
    </source>
</evidence>
<dbReference type="InterPro" id="IPR012341">
    <property type="entry name" value="6hp_glycosidase-like_sf"/>
</dbReference>
<proteinExistence type="predicted"/>
<name>A0ABT9Y2I0_9BACI</name>
<dbReference type="PANTHER" id="PTHR12736">
    <property type="entry name" value="LANC-LIKE PROTEIN"/>
    <property type="match status" value="1"/>
</dbReference>
<protein>
    <submittedName>
        <fullName evidence="1">Lantibiotic modifying enzyme</fullName>
    </submittedName>
</protein>
<dbReference type="Proteomes" id="UP001224122">
    <property type="component" value="Unassembled WGS sequence"/>
</dbReference>
<reference evidence="1 2" key="1">
    <citation type="submission" date="2023-07" db="EMBL/GenBank/DDBJ databases">
        <title>Genomic Encyclopedia of Type Strains, Phase IV (KMG-IV): sequencing the most valuable type-strain genomes for metagenomic binning, comparative biology and taxonomic classification.</title>
        <authorList>
            <person name="Goeker M."/>
        </authorList>
    </citation>
    <scope>NUCLEOTIDE SEQUENCE [LARGE SCALE GENOMIC DNA]</scope>
    <source>
        <strain evidence="1 2">DSM 27594</strain>
    </source>
</reference>